<evidence type="ECO:0000313" key="7">
    <source>
        <dbReference type="Proteomes" id="UP000199475"/>
    </source>
</evidence>
<proteinExistence type="predicted"/>
<evidence type="ECO:0000256" key="3">
    <source>
        <dbReference type="ARBA" id="ARBA00023163"/>
    </source>
</evidence>
<feature type="domain" description="HTH tetR-type" evidence="5">
    <location>
        <begin position="4"/>
        <end position="63"/>
    </location>
</feature>
<dbReference type="SUPFAM" id="SSF46689">
    <property type="entry name" value="Homeodomain-like"/>
    <property type="match status" value="1"/>
</dbReference>
<sequence>MPREERRAAIVEATMPLLEEHGLQLTTKQVADAAGVAEGTIFRAFESLQDVVDATIRESLSSGRLTRLLDQQEFPGDLEGDTAAAVEAIGRHYEAIKTMVHLAHTSPTEARNCAREGFFERYRELLAFLEARFTTHADELTIGPREFAQLLLVVTGGQHTHARLGVTSLPNDALVDLALHGARKEPR</sequence>
<dbReference type="GO" id="GO:0000976">
    <property type="term" value="F:transcription cis-regulatory region binding"/>
    <property type="evidence" value="ECO:0007669"/>
    <property type="project" value="TreeGrafter"/>
</dbReference>
<keyword evidence="3" id="KW-0804">Transcription</keyword>
<dbReference type="InterPro" id="IPR050109">
    <property type="entry name" value="HTH-type_TetR-like_transc_reg"/>
</dbReference>
<gene>
    <name evidence="6" type="ORF">SAMN04488242_0138</name>
</gene>
<evidence type="ECO:0000256" key="4">
    <source>
        <dbReference type="PROSITE-ProRule" id="PRU00335"/>
    </source>
</evidence>
<dbReference type="InterPro" id="IPR009057">
    <property type="entry name" value="Homeodomain-like_sf"/>
</dbReference>
<dbReference type="Pfam" id="PF00440">
    <property type="entry name" value="TetR_N"/>
    <property type="match status" value="1"/>
</dbReference>
<dbReference type="PANTHER" id="PTHR30055:SF234">
    <property type="entry name" value="HTH-TYPE TRANSCRIPTIONAL REGULATOR BETI"/>
    <property type="match status" value="1"/>
</dbReference>
<dbReference type="STRING" id="686624.SAMN04488242_0138"/>
<dbReference type="EMBL" id="FNGP01000001">
    <property type="protein sequence ID" value="SDL09081.1"/>
    <property type="molecule type" value="Genomic_DNA"/>
</dbReference>
<evidence type="ECO:0000259" key="5">
    <source>
        <dbReference type="PROSITE" id="PS50977"/>
    </source>
</evidence>
<dbReference type="PRINTS" id="PR00455">
    <property type="entry name" value="HTHTETR"/>
</dbReference>
<dbReference type="PROSITE" id="PS50977">
    <property type="entry name" value="HTH_TETR_2"/>
    <property type="match status" value="1"/>
</dbReference>
<reference evidence="6 7" key="1">
    <citation type="submission" date="2016-10" db="EMBL/GenBank/DDBJ databases">
        <authorList>
            <person name="de Groot N.N."/>
        </authorList>
    </citation>
    <scope>NUCLEOTIDE SEQUENCE [LARGE SCALE GENOMIC DNA]</scope>
    <source>
        <strain evidence="6 7">CGMCC 1.9159</strain>
    </source>
</reference>
<dbReference type="Proteomes" id="UP000199475">
    <property type="component" value="Unassembled WGS sequence"/>
</dbReference>
<dbReference type="Gene3D" id="1.10.357.10">
    <property type="entry name" value="Tetracycline Repressor, domain 2"/>
    <property type="match status" value="1"/>
</dbReference>
<accession>A0A1G9H7Z3</accession>
<keyword evidence="7" id="KW-1185">Reference proteome</keyword>
<evidence type="ECO:0000313" key="6">
    <source>
        <dbReference type="EMBL" id="SDL09081.1"/>
    </source>
</evidence>
<evidence type="ECO:0000256" key="1">
    <source>
        <dbReference type="ARBA" id="ARBA00023015"/>
    </source>
</evidence>
<keyword evidence="2 4" id="KW-0238">DNA-binding</keyword>
<dbReference type="InterPro" id="IPR001647">
    <property type="entry name" value="HTH_TetR"/>
</dbReference>
<dbReference type="PANTHER" id="PTHR30055">
    <property type="entry name" value="HTH-TYPE TRANSCRIPTIONAL REGULATOR RUTR"/>
    <property type="match status" value="1"/>
</dbReference>
<dbReference type="AlphaFoldDB" id="A0A1G9H7Z3"/>
<dbReference type="GO" id="GO:0003700">
    <property type="term" value="F:DNA-binding transcription factor activity"/>
    <property type="evidence" value="ECO:0007669"/>
    <property type="project" value="TreeGrafter"/>
</dbReference>
<name>A0A1G9H7Z3_9ACTN</name>
<keyword evidence="1" id="KW-0805">Transcription regulation</keyword>
<organism evidence="6 7">
    <name type="scientific">Tessaracoccus oleiagri</name>
    <dbReference type="NCBI Taxonomy" id="686624"/>
    <lineage>
        <taxon>Bacteria</taxon>
        <taxon>Bacillati</taxon>
        <taxon>Actinomycetota</taxon>
        <taxon>Actinomycetes</taxon>
        <taxon>Propionibacteriales</taxon>
        <taxon>Propionibacteriaceae</taxon>
        <taxon>Tessaracoccus</taxon>
    </lineage>
</organism>
<feature type="DNA-binding region" description="H-T-H motif" evidence="4">
    <location>
        <begin position="26"/>
        <end position="45"/>
    </location>
</feature>
<protein>
    <submittedName>
        <fullName evidence="6">Transcriptional regulator, TetR family</fullName>
    </submittedName>
</protein>
<evidence type="ECO:0000256" key="2">
    <source>
        <dbReference type="ARBA" id="ARBA00023125"/>
    </source>
</evidence>